<accession>A0A644VQ21</accession>
<dbReference type="Pfam" id="PF14109">
    <property type="entry name" value="GldH_lipo"/>
    <property type="match status" value="1"/>
</dbReference>
<sequence>MKRIFSIALLLGIVSVFFTSCGDKFVYQNTLEFPDQKWDRIEKGKDISFEKINITNIKDVYDINVSFSHTKNINVDEISFILRIISPSGIKKETIHTVQLKDRNAEKFIGSDLGNIVEIKEPIKQYLTFTEKGEYKFIISNYSSKYQVTGLKNIGIEVKKSELDYNVEK</sequence>
<organism evidence="1">
    <name type="scientific">bioreactor metagenome</name>
    <dbReference type="NCBI Taxonomy" id="1076179"/>
    <lineage>
        <taxon>unclassified sequences</taxon>
        <taxon>metagenomes</taxon>
        <taxon>ecological metagenomes</taxon>
    </lineage>
</organism>
<protein>
    <recommendedName>
        <fullName evidence="2">Gliding motility lipoprotein GldH</fullName>
    </recommendedName>
</protein>
<dbReference type="AlphaFoldDB" id="A0A644VQ21"/>
<dbReference type="EMBL" id="VSSQ01000390">
    <property type="protein sequence ID" value="MPL93377.1"/>
    <property type="molecule type" value="Genomic_DNA"/>
</dbReference>
<dbReference type="PROSITE" id="PS51257">
    <property type="entry name" value="PROKAR_LIPOPROTEIN"/>
    <property type="match status" value="1"/>
</dbReference>
<comment type="caution">
    <text evidence="1">The sequence shown here is derived from an EMBL/GenBank/DDBJ whole genome shotgun (WGS) entry which is preliminary data.</text>
</comment>
<dbReference type="InterPro" id="IPR020018">
    <property type="entry name" value="Motility-assoc_lipoprot_GldH"/>
</dbReference>
<gene>
    <name evidence="1" type="ORF">SDC9_39503</name>
</gene>
<proteinExistence type="predicted"/>
<evidence type="ECO:0000313" key="1">
    <source>
        <dbReference type="EMBL" id="MPL93377.1"/>
    </source>
</evidence>
<name>A0A644VQ21_9ZZZZ</name>
<reference evidence="1" key="1">
    <citation type="submission" date="2019-08" db="EMBL/GenBank/DDBJ databases">
        <authorList>
            <person name="Kucharzyk K."/>
            <person name="Murdoch R.W."/>
            <person name="Higgins S."/>
            <person name="Loffler F."/>
        </authorList>
    </citation>
    <scope>NUCLEOTIDE SEQUENCE</scope>
</reference>
<evidence type="ECO:0008006" key="2">
    <source>
        <dbReference type="Google" id="ProtNLM"/>
    </source>
</evidence>